<feature type="domain" description="18S rRNA (guanine(1575)-N(7))-methyltransferase Bud23 C-terminal" evidence="12">
    <location>
        <begin position="382"/>
        <end position="458"/>
    </location>
</feature>
<sequence length="461" mass="50991">MYEGQLEQIDNSLARLGEQRAALENLSSQAEVINALKVGADASKGAMKAMKIDQVDQVLDDINEANDQMKQIQDALAMPTGLGAEMDEDDLLQELEDLEEEHIDELKHEAASVPATRIPQQALPELPSAPQTQAAPAKTPEELELEALEAEMAHCVIWHAAHASRQPLSAQRHHSQYAMGRNDRPEITAPPEIFYNEDEARKYTENSRMVAIQAQLTERALELLALPDDGTPKLLLDLGCGSGLSGEALTERGHIWVGLDISKAMLDVAAEREVEGDLCLHDLGHGLPIRPGTVDGAISISAVQWLCNADTSKNDPRKRLRRFFESLYACLSKGARAVLQIYPANTEQASMMTNAAMRAGFSGGLVVDFPHSTRAKKYFLVLMVGGTAALPQARGMDGEEPEDEEAAEVYVGHRKTKRRKHNDKGSTRDWIVRKKAQQRTRGYTNIKPDSRYTGRKRKDRF</sequence>
<keyword evidence="8" id="KW-0539">Nucleus</keyword>
<evidence type="ECO:0000256" key="2">
    <source>
        <dbReference type="ARBA" id="ARBA00004496"/>
    </source>
</evidence>
<dbReference type="Gene3D" id="6.10.140.1230">
    <property type="match status" value="1"/>
</dbReference>
<reference evidence="13 14" key="1">
    <citation type="journal article" date="2018" name="Plant J.">
        <title>Genome sequences of Chlorella sorokiniana UTEX 1602 and Micractinium conductrix SAG 241.80: implications to maltose excretion by a green alga.</title>
        <authorList>
            <person name="Arriola M.B."/>
            <person name="Velmurugan N."/>
            <person name="Zhang Y."/>
            <person name="Plunkett M.H."/>
            <person name="Hondzo H."/>
            <person name="Barney B.M."/>
        </authorList>
    </citation>
    <scope>NUCLEOTIDE SEQUENCE [LARGE SCALE GENOMIC DNA]</scope>
    <source>
        <strain evidence="14">UTEX 1602</strain>
    </source>
</reference>
<dbReference type="SUPFAM" id="SSF53335">
    <property type="entry name" value="S-adenosyl-L-methionine-dependent methyltransferases"/>
    <property type="match status" value="1"/>
</dbReference>
<evidence type="ECO:0000259" key="12">
    <source>
        <dbReference type="Pfam" id="PF12589"/>
    </source>
</evidence>
<feature type="compositionally biased region" description="Acidic residues" evidence="10">
    <location>
        <begin position="398"/>
        <end position="407"/>
    </location>
</feature>
<dbReference type="CDD" id="cd02440">
    <property type="entry name" value="AdoMet_MTases"/>
    <property type="match status" value="1"/>
</dbReference>
<evidence type="ECO:0000256" key="10">
    <source>
        <dbReference type="SAM" id="MobiDB-lite"/>
    </source>
</evidence>
<dbReference type="GO" id="GO:0005737">
    <property type="term" value="C:cytoplasm"/>
    <property type="evidence" value="ECO:0007669"/>
    <property type="project" value="UniProtKB-SubCell"/>
</dbReference>
<organism evidence="13 14">
    <name type="scientific">Chlorella sorokiniana</name>
    <name type="common">Freshwater green alga</name>
    <dbReference type="NCBI Taxonomy" id="3076"/>
    <lineage>
        <taxon>Eukaryota</taxon>
        <taxon>Viridiplantae</taxon>
        <taxon>Chlorophyta</taxon>
        <taxon>core chlorophytes</taxon>
        <taxon>Trebouxiophyceae</taxon>
        <taxon>Chlorellales</taxon>
        <taxon>Chlorellaceae</taxon>
        <taxon>Chlorella clade</taxon>
        <taxon>Chlorella</taxon>
    </lineage>
</organism>
<evidence type="ECO:0000313" key="14">
    <source>
        <dbReference type="Proteomes" id="UP000239899"/>
    </source>
</evidence>
<evidence type="ECO:0000256" key="3">
    <source>
        <dbReference type="ARBA" id="ARBA00005547"/>
    </source>
</evidence>
<evidence type="ECO:0000256" key="4">
    <source>
        <dbReference type="ARBA" id="ARBA00022490"/>
    </source>
</evidence>
<dbReference type="Gene3D" id="3.40.50.150">
    <property type="entry name" value="Vaccinia Virus protein VP39"/>
    <property type="match status" value="1"/>
</dbReference>
<dbReference type="InterPro" id="IPR039769">
    <property type="entry name" value="Bud23-like"/>
</dbReference>
<feature type="compositionally biased region" description="Basic and acidic residues" evidence="10">
    <location>
        <begin position="423"/>
        <end position="432"/>
    </location>
</feature>
<dbReference type="GO" id="GO:0007034">
    <property type="term" value="P:vacuolar transport"/>
    <property type="evidence" value="ECO:0007669"/>
    <property type="project" value="InterPro"/>
</dbReference>
<feature type="domain" description="Methyltransferase type 11" evidence="11">
    <location>
        <begin position="236"/>
        <end position="336"/>
    </location>
</feature>
<comment type="similarity">
    <text evidence="3">Belongs to the class I-like SAM-binding methyltransferase superfamily. BUD23/WBSCR22 family.</text>
</comment>
<evidence type="ECO:0000256" key="5">
    <source>
        <dbReference type="ARBA" id="ARBA00022603"/>
    </source>
</evidence>
<comment type="caution">
    <text evidence="13">The sequence shown here is derived from an EMBL/GenBank/DDBJ whole genome shotgun (WGS) entry which is preliminary data.</text>
</comment>
<dbReference type="GO" id="GO:0016435">
    <property type="term" value="F:rRNA (guanine) methyltransferase activity"/>
    <property type="evidence" value="ECO:0007669"/>
    <property type="project" value="InterPro"/>
</dbReference>
<dbReference type="PANTHER" id="PTHR12734:SF0">
    <property type="entry name" value="18S RRNA (GUANINE-N(7))-METHYLTRANSFERASE-RELATED"/>
    <property type="match status" value="1"/>
</dbReference>
<dbReference type="InterPro" id="IPR013216">
    <property type="entry name" value="Methyltransf_11"/>
</dbReference>
<dbReference type="PANTHER" id="PTHR12734">
    <property type="entry name" value="METHYLTRANSFERASE-RELATED"/>
    <property type="match status" value="1"/>
</dbReference>
<name>A0A2P6TQ68_CHLSO</name>
<feature type="coiled-coil region" evidence="9">
    <location>
        <begin position="55"/>
        <end position="108"/>
    </location>
</feature>
<gene>
    <name evidence="13" type="ORF">C2E21_4981</name>
</gene>
<evidence type="ECO:0000259" key="11">
    <source>
        <dbReference type="Pfam" id="PF08241"/>
    </source>
</evidence>
<evidence type="ECO:0000256" key="8">
    <source>
        <dbReference type="ARBA" id="ARBA00023242"/>
    </source>
</evidence>
<keyword evidence="4" id="KW-0963">Cytoplasm</keyword>
<dbReference type="InterPro" id="IPR022238">
    <property type="entry name" value="Bud23_C"/>
</dbReference>
<proteinExistence type="inferred from homology"/>
<keyword evidence="14" id="KW-1185">Reference proteome</keyword>
<dbReference type="Pfam" id="PF08241">
    <property type="entry name" value="Methyltransf_11"/>
    <property type="match status" value="1"/>
</dbReference>
<comment type="subcellular location">
    <subcellularLocation>
        <location evidence="2">Cytoplasm</location>
    </subcellularLocation>
    <subcellularLocation>
        <location evidence="1">Nucleus</location>
    </subcellularLocation>
</comment>
<protein>
    <submittedName>
        <fullName evidence="13">18S rRNA (Guanine-N(7))-methyltransferase</fullName>
    </submittedName>
</protein>
<dbReference type="InterPro" id="IPR029063">
    <property type="entry name" value="SAM-dependent_MTases_sf"/>
</dbReference>
<dbReference type="GO" id="GO:0005730">
    <property type="term" value="C:nucleolus"/>
    <property type="evidence" value="ECO:0007669"/>
    <property type="project" value="TreeGrafter"/>
</dbReference>
<keyword evidence="7" id="KW-0949">S-adenosyl-L-methionine</keyword>
<keyword evidence="6" id="KW-0808">Transferase</keyword>
<evidence type="ECO:0000256" key="7">
    <source>
        <dbReference type="ARBA" id="ARBA00022691"/>
    </source>
</evidence>
<dbReference type="InterPro" id="IPR005024">
    <property type="entry name" value="Snf7_fam"/>
</dbReference>
<dbReference type="OrthoDB" id="2877at2759"/>
<evidence type="ECO:0000256" key="6">
    <source>
        <dbReference type="ARBA" id="ARBA00022679"/>
    </source>
</evidence>
<dbReference type="Proteomes" id="UP000239899">
    <property type="component" value="Unassembled WGS sequence"/>
</dbReference>
<evidence type="ECO:0000313" key="13">
    <source>
        <dbReference type="EMBL" id="PRW56186.1"/>
    </source>
</evidence>
<keyword evidence="5" id="KW-0489">Methyltransferase</keyword>
<accession>A0A2P6TQ68</accession>
<evidence type="ECO:0000256" key="1">
    <source>
        <dbReference type="ARBA" id="ARBA00004123"/>
    </source>
</evidence>
<evidence type="ECO:0000256" key="9">
    <source>
        <dbReference type="SAM" id="Coils"/>
    </source>
</evidence>
<feature type="region of interest" description="Disordered" evidence="10">
    <location>
        <begin position="393"/>
        <end position="461"/>
    </location>
</feature>
<dbReference type="STRING" id="3076.A0A2P6TQ68"/>
<dbReference type="Pfam" id="PF03357">
    <property type="entry name" value="Snf7"/>
    <property type="match status" value="1"/>
</dbReference>
<dbReference type="Pfam" id="PF12589">
    <property type="entry name" value="WBS_methylT"/>
    <property type="match status" value="1"/>
</dbReference>
<dbReference type="EMBL" id="LHPG02000009">
    <property type="protein sequence ID" value="PRW56186.1"/>
    <property type="molecule type" value="Genomic_DNA"/>
</dbReference>
<keyword evidence="9" id="KW-0175">Coiled coil</keyword>
<dbReference type="FunFam" id="3.40.50.150:FF:000017">
    <property type="entry name" value="probable 18S rRNA (Guanine-N(7))-methyltransferase"/>
    <property type="match status" value="1"/>
</dbReference>
<dbReference type="GO" id="GO:0070476">
    <property type="term" value="P:rRNA (guanine-N7)-methylation"/>
    <property type="evidence" value="ECO:0007669"/>
    <property type="project" value="InterPro"/>
</dbReference>
<dbReference type="AlphaFoldDB" id="A0A2P6TQ68"/>
<feature type="compositionally biased region" description="Basic residues" evidence="10">
    <location>
        <begin position="412"/>
        <end position="422"/>
    </location>
</feature>